<dbReference type="SUPFAM" id="SSF103473">
    <property type="entry name" value="MFS general substrate transporter"/>
    <property type="match status" value="1"/>
</dbReference>
<protein>
    <submittedName>
        <fullName evidence="8">MFS transporter</fullName>
    </submittedName>
</protein>
<proteinExistence type="predicted"/>
<evidence type="ECO:0000256" key="4">
    <source>
        <dbReference type="ARBA" id="ARBA00022989"/>
    </source>
</evidence>
<dbReference type="PANTHER" id="PTHR43124">
    <property type="entry name" value="PURINE EFFLUX PUMP PBUE"/>
    <property type="match status" value="1"/>
</dbReference>
<feature type="transmembrane region" description="Helical" evidence="6">
    <location>
        <begin position="49"/>
        <end position="69"/>
    </location>
</feature>
<dbReference type="Proteomes" id="UP001359886">
    <property type="component" value="Unassembled WGS sequence"/>
</dbReference>
<feature type="transmembrane region" description="Helical" evidence="6">
    <location>
        <begin position="161"/>
        <end position="181"/>
    </location>
</feature>
<dbReference type="EMBL" id="JAZHOG010000003">
    <property type="protein sequence ID" value="MEJ8566988.1"/>
    <property type="molecule type" value="Genomic_DNA"/>
</dbReference>
<dbReference type="Gene3D" id="1.20.1250.20">
    <property type="entry name" value="MFS general substrate transporter like domains"/>
    <property type="match status" value="2"/>
</dbReference>
<evidence type="ECO:0000256" key="1">
    <source>
        <dbReference type="ARBA" id="ARBA00004651"/>
    </source>
</evidence>
<comment type="subcellular location">
    <subcellularLocation>
        <location evidence="1">Cell membrane</location>
        <topology evidence="1">Multi-pass membrane protein</topology>
    </subcellularLocation>
</comment>
<feature type="transmembrane region" description="Helical" evidence="6">
    <location>
        <begin position="240"/>
        <end position="261"/>
    </location>
</feature>
<keyword evidence="3 6" id="KW-0812">Transmembrane</keyword>
<sequence>MTRTFDHKLSTTFLISVVYPLGPAAIILMPMLVGGVIDDLGFTEQQAGFIASLEGMGLVLAALVAALWVRKVSWTMALAAGCIATAVLNAVTANLQDYQLFLVLRFLAGFTGGSVFALTVAALGDNRHPDRAFGIAQVVQGAMMFVAFAAAAPILERWSVGGLYYMLAIASLLMLLTLGRYPGQGAPRVVPGGDGVDTPNYTGLIWIGLVASLLFFSNIFGFWAYIERIGQAAGLDTETIGLALGVSQFAAIVGAGAAAVASDRFGRTAPLTLALVGQLLVLWLLVGRFTSFTFYLGAGLFQALFVLANSYQLGVISKIDIRGQYMVLVTGFQGLGAAVGPGIAAALIAEGDYTRINAMAAMFCVVSIFLFFFIIYRTRHLGSPVREAEAAMRNPG</sequence>
<evidence type="ECO:0000259" key="7">
    <source>
        <dbReference type="PROSITE" id="PS50850"/>
    </source>
</evidence>
<feature type="transmembrane region" description="Helical" evidence="6">
    <location>
        <begin position="12"/>
        <end position="37"/>
    </location>
</feature>
<keyword evidence="2" id="KW-1003">Cell membrane</keyword>
<evidence type="ECO:0000313" key="9">
    <source>
        <dbReference type="Proteomes" id="UP001359886"/>
    </source>
</evidence>
<dbReference type="GO" id="GO:0005886">
    <property type="term" value="C:plasma membrane"/>
    <property type="evidence" value="ECO:0007669"/>
    <property type="project" value="UniProtKB-SubCell"/>
</dbReference>
<dbReference type="AlphaFoldDB" id="A0AAW9RG00"/>
<dbReference type="InterPro" id="IPR050189">
    <property type="entry name" value="MFS_Efflux_Transporters"/>
</dbReference>
<dbReference type="PANTHER" id="PTHR43124:SF10">
    <property type="entry name" value="PURINE EFFLUX PUMP PBUE"/>
    <property type="match status" value="1"/>
</dbReference>
<reference evidence="8 9" key="1">
    <citation type="submission" date="2024-02" db="EMBL/GenBank/DDBJ databases">
        <title>A novel Wenzhouxiangellaceae bacterium, isolated from coastal sediments.</title>
        <authorList>
            <person name="Du Z.-J."/>
            <person name="Ye Y.-Q."/>
            <person name="Zhang X.-Y."/>
        </authorList>
    </citation>
    <scope>NUCLEOTIDE SEQUENCE [LARGE SCALE GENOMIC DNA]</scope>
    <source>
        <strain evidence="8 9">CH-27</strain>
    </source>
</reference>
<evidence type="ECO:0000313" key="8">
    <source>
        <dbReference type="EMBL" id="MEJ8566988.1"/>
    </source>
</evidence>
<dbReference type="InterPro" id="IPR036259">
    <property type="entry name" value="MFS_trans_sf"/>
</dbReference>
<dbReference type="InterPro" id="IPR011701">
    <property type="entry name" value="MFS"/>
</dbReference>
<dbReference type="GO" id="GO:0022857">
    <property type="term" value="F:transmembrane transporter activity"/>
    <property type="evidence" value="ECO:0007669"/>
    <property type="project" value="InterPro"/>
</dbReference>
<evidence type="ECO:0000256" key="2">
    <source>
        <dbReference type="ARBA" id="ARBA00022475"/>
    </source>
</evidence>
<gene>
    <name evidence="8" type="ORF">V3330_05075</name>
</gene>
<comment type="caution">
    <text evidence="8">The sequence shown here is derived from an EMBL/GenBank/DDBJ whole genome shotgun (WGS) entry which is preliminary data.</text>
</comment>
<dbReference type="PROSITE" id="PS50850">
    <property type="entry name" value="MFS"/>
    <property type="match status" value="1"/>
</dbReference>
<organism evidence="8 9">
    <name type="scientific">Elongatibacter sediminis</name>
    <dbReference type="NCBI Taxonomy" id="3119006"/>
    <lineage>
        <taxon>Bacteria</taxon>
        <taxon>Pseudomonadati</taxon>
        <taxon>Pseudomonadota</taxon>
        <taxon>Gammaproteobacteria</taxon>
        <taxon>Chromatiales</taxon>
        <taxon>Wenzhouxiangellaceae</taxon>
        <taxon>Elongatibacter</taxon>
    </lineage>
</organism>
<dbReference type="RefSeq" id="WP_354694309.1">
    <property type="nucleotide sequence ID" value="NZ_JAZHOG010000003.1"/>
</dbReference>
<dbReference type="InterPro" id="IPR020846">
    <property type="entry name" value="MFS_dom"/>
</dbReference>
<evidence type="ECO:0000256" key="3">
    <source>
        <dbReference type="ARBA" id="ARBA00022692"/>
    </source>
</evidence>
<feature type="domain" description="Major facilitator superfamily (MFS) profile" evidence="7">
    <location>
        <begin position="8"/>
        <end position="379"/>
    </location>
</feature>
<name>A0AAW9RG00_9GAMM</name>
<keyword evidence="4 6" id="KW-1133">Transmembrane helix</keyword>
<accession>A0AAW9RG00</accession>
<feature type="transmembrane region" description="Helical" evidence="6">
    <location>
        <begin position="201"/>
        <end position="225"/>
    </location>
</feature>
<keyword evidence="5 6" id="KW-0472">Membrane</keyword>
<feature type="transmembrane region" description="Helical" evidence="6">
    <location>
        <begin position="355"/>
        <end position="376"/>
    </location>
</feature>
<evidence type="ECO:0000256" key="6">
    <source>
        <dbReference type="SAM" id="Phobius"/>
    </source>
</evidence>
<feature type="transmembrane region" description="Helical" evidence="6">
    <location>
        <begin position="101"/>
        <end position="123"/>
    </location>
</feature>
<feature type="transmembrane region" description="Helical" evidence="6">
    <location>
        <begin position="325"/>
        <end position="349"/>
    </location>
</feature>
<feature type="transmembrane region" description="Helical" evidence="6">
    <location>
        <begin position="268"/>
        <end position="286"/>
    </location>
</feature>
<evidence type="ECO:0000256" key="5">
    <source>
        <dbReference type="ARBA" id="ARBA00023136"/>
    </source>
</evidence>
<feature type="transmembrane region" description="Helical" evidence="6">
    <location>
        <begin position="292"/>
        <end position="313"/>
    </location>
</feature>
<keyword evidence="9" id="KW-1185">Reference proteome</keyword>
<dbReference type="Pfam" id="PF07690">
    <property type="entry name" value="MFS_1"/>
    <property type="match status" value="2"/>
</dbReference>
<feature type="transmembrane region" description="Helical" evidence="6">
    <location>
        <begin position="135"/>
        <end position="155"/>
    </location>
</feature>